<dbReference type="Proteomes" id="UP001162060">
    <property type="component" value="Unassembled WGS sequence"/>
</dbReference>
<gene>
    <name evidence="1" type="ORF">PM001_LOCUS16045</name>
</gene>
<name>A0AAV1U8G1_9STRA</name>
<sequence>MELENGRRVMVINKAMMEIMGRSRQAEPIKRHDDEGHQGLIVVSRLSATMLDVVLCAYANPPTYPDVCMPR</sequence>
<accession>A0AAV1U8G1</accession>
<protein>
    <submittedName>
        <fullName evidence="1">Uncharacterized protein</fullName>
    </submittedName>
</protein>
<comment type="caution">
    <text evidence="1">The sequence shown here is derived from an EMBL/GenBank/DDBJ whole genome shotgun (WGS) entry which is preliminary data.</text>
</comment>
<proteinExistence type="predicted"/>
<evidence type="ECO:0000313" key="2">
    <source>
        <dbReference type="Proteomes" id="UP001162060"/>
    </source>
</evidence>
<dbReference type="EMBL" id="CAKLBY020000170">
    <property type="protein sequence ID" value="CAK7930895.1"/>
    <property type="molecule type" value="Genomic_DNA"/>
</dbReference>
<organism evidence="1 2">
    <name type="scientific">Peronospora matthiolae</name>
    <dbReference type="NCBI Taxonomy" id="2874970"/>
    <lineage>
        <taxon>Eukaryota</taxon>
        <taxon>Sar</taxon>
        <taxon>Stramenopiles</taxon>
        <taxon>Oomycota</taxon>
        <taxon>Peronosporomycetes</taxon>
        <taxon>Peronosporales</taxon>
        <taxon>Peronosporaceae</taxon>
        <taxon>Peronospora</taxon>
    </lineage>
</organism>
<dbReference type="AlphaFoldDB" id="A0AAV1U8G1"/>
<reference evidence="1" key="1">
    <citation type="submission" date="2024-01" db="EMBL/GenBank/DDBJ databases">
        <authorList>
            <person name="Webb A."/>
        </authorList>
    </citation>
    <scope>NUCLEOTIDE SEQUENCE</scope>
    <source>
        <strain evidence="1">Pm1</strain>
    </source>
</reference>
<evidence type="ECO:0000313" key="1">
    <source>
        <dbReference type="EMBL" id="CAK7930895.1"/>
    </source>
</evidence>